<evidence type="ECO:0000313" key="2">
    <source>
        <dbReference type="Proteomes" id="UP000054783"/>
    </source>
</evidence>
<sequence length="51" mass="5476">LQMISFFDFSLALADITAPVVLSVGRSLYISGSEDQMLATTIMPTGSGLYF</sequence>
<name>A0A0V0W3V7_9BILA</name>
<accession>A0A0V0W3V7</accession>
<gene>
    <name evidence="1" type="ORF">T12_8897</name>
</gene>
<dbReference type="EMBL" id="JYDQ01005855">
    <property type="protein sequence ID" value="KRX70502.1"/>
    <property type="molecule type" value="Genomic_DNA"/>
</dbReference>
<evidence type="ECO:0000313" key="1">
    <source>
        <dbReference type="EMBL" id="KRX70502.1"/>
    </source>
</evidence>
<comment type="caution">
    <text evidence="1">The sequence shown here is derived from an EMBL/GenBank/DDBJ whole genome shotgun (WGS) entry which is preliminary data.</text>
</comment>
<protein>
    <submittedName>
        <fullName evidence="1">Uncharacterized protein</fullName>
    </submittedName>
</protein>
<proteinExistence type="predicted"/>
<dbReference type="AlphaFoldDB" id="A0A0V0W3V7"/>
<dbReference type="Proteomes" id="UP000054783">
    <property type="component" value="Unassembled WGS sequence"/>
</dbReference>
<feature type="non-terminal residue" evidence="1">
    <location>
        <position position="1"/>
    </location>
</feature>
<feature type="non-terminal residue" evidence="1">
    <location>
        <position position="51"/>
    </location>
</feature>
<organism evidence="1 2">
    <name type="scientific">Trichinella patagoniensis</name>
    <dbReference type="NCBI Taxonomy" id="990121"/>
    <lineage>
        <taxon>Eukaryota</taxon>
        <taxon>Metazoa</taxon>
        <taxon>Ecdysozoa</taxon>
        <taxon>Nematoda</taxon>
        <taxon>Enoplea</taxon>
        <taxon>Dorylaimia</taxon>
        <taxon>Trichinellida</taxon>
        <taxon>Trichinellidae</taxon>
        <taxon>Trichinella</taxon>
    </lineage>
</organism>
<reference evidence="1 2" key="1">
    <citation type="submission" date="2015-01" db="EMBL/GenBank/DDBJ databases">
        <title>Evolution of Trichinella species and genotypes.</title>
        <authorList>
            <person name="Korhonen P.K."/>
            <person name="Edoardo P."/>
            <person name="Giuseppe L.R."/>
            <person name="Gasser R.B."/>
        </authorList>
    </citation>
    <scope>NUCLEOTIDE SEQUENCE [LARGE SCALE GENOMIC DNA]</scope>
    <source>
        <strain evidence="1">ISS2496</strain>
    </source>
</reference>
<keyword evidence="2" id="KW-1185">Reference proteome</keyword>